<dbReference type="GO" id="GO:0016829">
    <property type="term" value="F:lyase activity"/>
    <property type="evidence" value="ECO:0007669"/>
    <property type="project" value="UniProtKB-KW"/>
</dbReference>
<organism evidence="1 2">
    <name type="scientific">Pseudoclavibacter chungangensis</name>
    <dbReference type="NCBI Taxonomy" id="587635"/>
    <lineage>
        <taxon>Bacteria</taxon>
        <taxon>Bacillati</taxon>
        <taxon>Actinomycetota</taxon>
        <taxon>Actinomycetes</taxon>
        <taxon>Micrococcales</taxon>
        <taxon>Microbacteriaceae</taxon>
        <taxon>Pseudoclavibacter</taxon>
    </lineage>
</organism>
<dbReference type="Pfam" id="PF03013">
    <property type="entry name" value="Pyr_excise"/>
    <property type="match status" value="1"/>
</dbReference>
<dbReference type="InterPro" id="IPR004260">
    <property type="entry name" value="Pyr-dimer_DNA_glycosylase"/>
</dbReference>
<proteinExistence type="predicted"/>
<reference evidence="1 2" key="1">
    <citation type="submission" date="2019-09" db="EMBL/GenBank/DDBJ databases">
        <title>Phylogeny of genus Pseudoclavibacter and closely related genus.</title>
        <authorList>
            <person name="Li Y."/>
        </authorList>
    </citation>
    <scope>NUCLEOTIDE SEQUENCE [LARGE SCALE GENOMIC DNA]</scope>
    <source>
        <strain evidence="1 2">DSM 23821</strain>
    </source>
</reference>
<name>A0A7J5BS10_9MICO</name>
<keyword evidence="2" id="KW-1185">Reference proteome</keyword>
<dbReference type="RefSeq" id="WP_158041087.1">
    <property type="nucleotide sequence ID" value="NZ_JACCFV010000001.1"/>
</dbReference>
<evidence type="ECO:0000313" key="2">
    <source>
        <dbReference type="Proteomes" id="UP000467240"/>
    </source>
</evidence>
<protein>
    <submittedName>
        <fullName evidence="1">DNA lyase</fullName>
    </submittedName>
</protein>
<dbReference type="AlphaFoldDB" id="A0A7J5BS10"/>
<dbReference type="OrthoDB" id="3253436at2"/>
<sequence>MRIWSLHPAYLDRQGLIAMWRESLLAVKVLRGGTKGYRNHPQLQRWRAQPDPLEALGAHLTFLVEEAEARGYNFDRTKLPDAPVTPPPLVPVTDGQLAYEREHLARKLTVRTPELLDRLDPPEALRANPALVVVPGPIESWEVVHPAT</sequence>
<dbReference type="Proteomes" id="UP000467240">
    <property type="component" value="Unassembled WGS sequence"/>
</dbReference>
<evidence type="ECO:0000313" key="1">
    <source>
        <dbReference type="EMBL" id="KAB1655322.1"/>
    </source>
</evidence>
<gene>
    <name evidence="1" type="ORF">F8O01_11885</name>
</gene>
<dbReference type="EMBL" id="WBJZ01000015">
    <property type="protein sequence ID" value="KAB1655322.1"/>
    <property type="molecule type" value="Genomic_DNA"/>
</dbReference>
<comment type="caution">
    <text evidence="1">The sequence shown here is derived from an EMBL/GenBank/DDBJ whole genome shotgun (WGS) entry which is preliminary data.</text>
</comment>
<dbReference type="SUPFAM" id="SSF47077">
    <property type="entry name" value="T4 endonuclease V"/>
    <property type="match status" value="1"/>
</dbReference>
<keyword evidence="1" id="KW-0456">Lyase</keyword>
<accession>A0A7J5BS10</accession>